<comment type="caution">
    <text evidence="3">The sequence shown here is derived from an EMBL/GenBank/DDBJ whole genome shotgun (WGS) entry which is preliminary data.</text>
</comment>
<dbReference type="Proteomes" id="UP000766550">
    <property type="component" value="Unassembled WGS sequence"/>
</dbReference>
<organism evidence="3 4">
    <name type="scientific">Haloarcula limicola</name>
    <dbReference type="NCBI Taxonomy" id="1429915"/>
    <lineage>
        <taxon>Archaea</taxon>
        <taxon>Methanobacteriati</taxon>
        <taxon>Methanobacteriota</taxon>
        <taxon>Stenosarchaea group</taxon>
        <taxon>Halobacteria</taxon>
        <taxon>Halobacteriales</taxon>
        <taxon>Haloarculaceae</taxon>
        <taxon>Haloarcula</taxon>
    </lineage>
</organism>
<dbReference type="OrthoDB" id="214784at2157"/>
<dbReference type="Gene3D" id="1.20.120.1200">
    <property type="entry name" value="NADH-ubiquinone/plastoquinone oxidoreductase chain 6, subunit NuoJ"/>
    <property type="match status" value="1"/>
</dbReference>
<feature type="transmembrane region" description="Helical" evidence="2">
    <location>
        <begin position="12"/>
        <end position="35"/>
    </location>
</feature>
<keyword evidence="2" id="KW-0472">Membrane</keyword>
<name>A0A8J8C3S9_9EURY</name>
<dbReference type="InterPro" id="IPR042106">
    <property type="entry name" value="Nuo/plastoQ_OxRdtase_6_NuoJ"/>
</dbReference>
<evidence type="ECO:0000313" key="3">
    <source>
        <dbReference type="EMBL" id="MBV0924642.1"/>
    </source>
</evidence>
<evidence type="ECO:0000313" key="4">
    <source>
        <dbReference type="Proteomes" id="UP000766550"/>
    </source>
</evidence>
<dbReference type="AlphaFoldDB" id="A0A8J8C3S9"/>
<evidence type="ECO:0000256" key="1">
    <source>
        <dbReference type="SAM" id="MobiDB-lite"/>
    </source>
</evidence>
<feature type="region of interest" description="Disordered" evidence="1">
    <location>
        <begin position="112"/>
        <end position="135"/>
    </location>
</feature>
<dbReference type="RefSeq" id="WP_162319198.1">
    <property type="nucleotide sequence ID" value="NZ_JAHQXF010000002.1"/>
</dbReference>
<dbReference type="EMBL" id="JAHQXF010000002">
    <property type="protein sequence ID" value="MBV0924642.1"/>
    <property type="molecule type" value="Genomic_DNA"/>
</dbReference>
<feature type="transmembrane region" description="Helical" evidence="2">
    <location>
        <begin position="76"/>
        <end position="98"/>
    </location>
</feature>
<evidence type="ECO:0000256" key="2">
    <source>
        <dbReference type="SAM" id="Phobius"/>
    </source>
</evidence>
<protein>
    <submittedName>
        <fullName evidence="3">Proton-conducting membrane transporter</fullName>
    </submittedName>
</protein>
<accession>A0A8J8C3S9</accession>
<proteinExistence type="predicted"/>
<keyword evidence="4" id="KW-1185">Reference proteome</keyword>
<keyword evidence="2" id="KW-0812">Transmembrane</keyword>
<keyword evidence="2" id="KW-1133">Transmembrane helix</keyword>
<gene>
    <name evidence="3" type="ORF">KTS45_10575</name>
</gene>
<reference evidence="3 4" key="1">
    <citation type="submission" date="2021-06" db="EMBL/GenBank/DDBJ databases">
        <title>New haloarchaea isolates fom saline soil.</title>
        <authorList>
            <person name="Duran-Viseras A."/>
            <person name="Sanchez-Porro C.S."/>
            <person name="Ventosa A."/>
        </authorList>
    </citation>
    <scope>NUCLEOTIDE SEQUENCE [LARGE SCALE GENOMIC DNA]</scope>
    <source>
        <strain evidence="3 4">JCM 183640</strain>
    </source>
</reference>
<sequence>MTNRPELNTEGNYVAGLAAVALFVVLGAVFVGVSFPTPAGFGEGAAITKSLGAAMFDIAPGALMGEGESAVPSEGFLVAFEVIDVVLVAALVGSIMLARREEAGDIVGLGVGDDDDDTAVAADGGEEVETGGDDA</sequence>